<dbReference type="InterPro" id="IPR029063">
    <property type="entry name" value="SAM-dependent_MTases_sf"/>
</dbReference>
<sequence length="257" mass="29511">MMRPDVIELRKFYHTHLGQVVRRLLVRKIRKIWPDISNLRLLGLGYATPYMYPFRAEAERTLALMPAEQGIIHWPHDGPGLVGLAEDTELPLPDNSIDRVVWVHGLEFAETTDLVLQEIWRVLTSSGKLLVIVPVRRSIWSRMENTPFGYGHPYSDTQLRRILKSNMFTAGEVHGALYFPPSRLRLNLRAAQLLERIGEKWWAGFSGVRLIEAEKQIFAIPEQVQKKRRRRRPVIAPAARPISAAEAPNRMPCSKQG</sequence>
<evidence type="ECO:0000256" key="1">
    <source>
        <dbReference type="SAM" id="MobiDB-lite"/>
    </source>
</evidence>
<dbReference type="InterPro" id="IPR013216">
    <property type="entry name" value="Methyltransf_11"/>
</dbReference>
<reference evidence="3" key="1">
    <citation type="journal article" date="2014" name="Int. J. Syst. Evol. Microbiol.">
        <title>Complete genome of a new Firmicutes species belonging to the dominant human colonic microbiota ('Ruminococcus bicirculans') reveals two chromosomes and a selective capacity to utilize plant glucans.</title>
        <authorList>
            <consortium name="NISC Comparative Sequencing Program"/>
            <person name="Wegmann U."/>
            <person name="Louis P."/>
            <person name="Goesmann A."/>
            <person name="Henrissat B."/>
            <person name="Duncan S.H."/>
            <person name="Flint H.J."/>
        </authorList>
    </citation>
    <scope>NUCLEOTIDE SEQUENCE</scope>
    <source>
        <strain evidence="3">NBRC 103408</strain>
    </source>
</reference>
<dbReference type="Pfam" id="PF08241">
    <property type="entry name" value="Methyltransf_11"/>
    <property type="match status" value="1"/>
</dbReference>
<feature type="domain" description="Methyltransferase type 11" evidence="2">
    <location>
        <begin position="87"/>
        <end position="130"/>
    </location>
</feature>
<dbReference type="RefSeq" id="WP_206374229.1">
    <property type="nucleotide sequence ID" value="NZ_BSNF01000001.1"/>
</dbReference>
<comment type="caution">
    <text evidence="3">The sequence shown here is derived from an EMBL/GenBank/DDBJ whole genome shotgun (WGS) entry which is preliminary data.</text>
</comment>
<feature type="region of interest" description="Disordered" evidence="1">
    <location>
        <begin position="229"/>
        <end position="257"/>
    </location>
</feature>
<dbReference type="SUPFAM" id="SSF53335">
    <property type="entry name" value="S-adenosyl-L-methionine-dependent methyltransferases"/>
    <property type="match status" value="1"/>
</dbReference>
<reference evidence="3" key="2">
    <citation type="submission" date="2023-01" db="EMBL/GenBank/DDBJ databases">
        <title>Draft genome sequence of Sneathiella chinensis strain NBRC 103408.</title>
        <authorList>
            <person name="Sun Q."/>
            <person name="Mori K."/>
        </authorList>
    </citation>
    <scope>NUCLEOTIDE SEQUENCE</scope>
    <source>
        <strain evidence="3">NBRC 103408</strain>
    </source>
</reference>
<evidence type="ECO:0000313" key="4">
    <source>
        <dbReference type="Proteomes" id="UP001161409"/>
    </source>
</evidence>
<dbReference type="GO" id="GO:0032259">
    <property type="term" value="P:methylation"/>
    <property type="evidence" value="ECO:0007669"/>
    <property type="project" value="UniProtKB-KW"/>
</dbReference>
<dbReference type="GO" id="GO:0008168">
    <property type="term" value="F:methyltransferase activity"/>
    <property type="evidence" value="ECO:0007669"/>
    <property type="project" value="UniProtKB-KW"/>
</dbReference>
<organism evidence="3 4">
    <name type="scientific">Sneathiella chinensis</name>
    <dbReference type="NCBI Taxonomy" id="349750"/>
    <lineage>
        <taxon>Bacteria</taxon>
        <taxon>Pseudomonadati</taxon>
        <taxon>Pseudomonadota</taxon>
        <taxon>Alphaproteobacteria</taxon>
        <taxon>Sneathiellales</taxon>
        <taxon>Sneathiellaceae</taxon>
        <taxon>Sneathiella</taxon>
    </lineage>
</organism>
<name>A0ABQ5TZK9_9PROT</name>
<keyword evidence="3" id="KW-0489">Methyltransferase</keyword>
<accession>A0ABQ5TZK9</accession>
<feature type="compositionally biased region" description="Low complexity" evidence="1">
    <location>
        <begin position="234"/>
        <end position="248"/>
    </location>
</feature>
<protein>
    <submittedName>
        <fullName evidence="3">Methyltransferase type 11</fullName>
    </submittedName>
</protein>
<proteinExistence type="predicted"/>
<gene>
    <name evidence="3" type="ORF">GCM10007924_05230</name>
</gene>
<dbReference type="Proteomes" id="UP001161409">
    <property type="component" value="Unassembled WGS sequence"/>
</dbReference>
<keyword evidence="3" id="KW-0808">Transferase</keyword>
<dbReference type="EMBL" id="BSNF01000001">
    <property type="protein sequence ID" value="GLQ05302.1"/>
    <property type="molecule type" value="Genomic_DNA"/>
</dbReference>
<keyword evidence="4" id="KW-1185">Reference proteome</keyword>
<evidence type="ECO:0000259" key="2">
    <source>
        <dbReference type="Pfam" id="PF08241"/>
    </source>
</evidence>
<evidence type="ECO:0000313" key="3">
    <source>
        <dbReference type="EMBL" id="GLQ05302.1"/>
    </source>
</evidence>
<dbReference type="Gene3D" id="3.40.50.150">
    <property type="entry name" value="Vaccinia Virus protein VP39"/>
    <property type="match status" value="1"/>
</dbReference>